<dbReference type="RefSeq" id="WP_112297652.1">
    <property type="nucleotide sequence ID" value="NZ_UAUF01000010.1"/>
</dbReference>
<feature type="transmembrane region" description="Helical" evidence="1">
    <location>
        <begin position="480"/>
        <end position="498"/>
    </location>
</feature>
<evidence type="ECO:0008006" key="4">
    <source>
        <dbReference type="Google" id="ProtNLM"/>
    </source>
</evidence>
<keyword evidence="1" id="KW-1133">Transmembrane helix</keyword>
<keyword evidence="1" id="KW-0472">Membrane</keyword>
<name>A0A2X2EE53_PSELU</name>
<dbReference type="Proteomes" id="UP000250443">
    <property type="component" value="Unassembled WGS sequence"/>
</dbReference>
<feature type="transmembrane region" description="Helical" evidence="1">
    <location>
        <begin position="581"/>
        <end position="602"/>
    </location>
</feature>
<organism evidence="2 3">
    <name type="scientific">Pseudomonas luteola</name>
    <dbReference type="NCBI Taxonomy" id="47886"/>
    <lineage>
        <taxon>Bacteria</taxon>
        <taxon>Pseudomonadati</taxon>
        <taxon>Pseudomonadota</taxon>
        <taxon>Gammaproteobacteria</taxon>
        <taxon>Pseudomonadales</taxon>
        <taxon>Pseudomonadaceae</taxon>
        <taxon>Pseudomonas</taxon>
    </lineage>
</organism>
<proteinExistence type="predicted"/>
<evidence type="ECO:0000313" key="2">
    <source>
        <dbReference type="EMBL" id="SPZ04950.1"/>
    </source>
</evidence>
<dbReference type="EMBL" id="UAUF01000010">
    <property type="protein sequence ID" value="SPZ04950.1"/>
    <property type="molecule type" value="Genomic_DNA"/>
</dbReference>
<feature type="transmembrane region" description="Helical" evidence="1">
    <location>
        <begin position="82"/>
        <end position="103"/>
    </location>
</feature>
<feature type="transmembrane region" description="Helical" evidence="1">
    <location>
        <begin position="510"/>
        <end position="535"/>
    </location>
</feature>
<feature type="transmembrane region" description="Helical" evidence="1">
    <location>
        <begin position="39"/>
        <end position="61"/>
    </location>
</feature>
<protein>
    <recommendedName>
        <fullName evidence="4">DotA/TraY family protein</fullName>
    </recommendedName>
</protein>
<gene>
    <name evidence="2" type="ORF">NCTC11842_01470</name>
</gene>
<evidence type="ECO:0000313" key="3">
    <source>
        <dbReference type="Proteomes" id="UP000250443"/>
    </source>
</evidence>
<dbReference type="AlphaFoldDB" id="A0A2X2EE53"/>
<feature type="transmembrane region" description="Helical" evidence="1">
    <location>
        <begin position="541"/>
        <end position="560"/>
    </location>
</feature>
<evidence type="ECO:0000256" key="1">
    <source>
        <dbReference type="SAM" id="Phobius"/>
    </source>
</evidence>
<accession>A0A2X2EE53</accession>
<reference evidence="2 3" key="1">
    <citation type="submission" date="2018-06" db="EMBL/GenBank/DDBJ databases">
        <authorList>
            <consortium name="Pathogen Informatics"/>
            <person name="Doyle S."/>
        </authorList>
    </citation>
    <scope>NUCLEOTIDE SEQUENCE [LARGE SCALE GENOMIC DNA]</scope>
    <source>
        <strain evidence="2 3">NCTC11842</strain>
    </source>
</reference>
<sequence>MTSLSKLVLVWIFGTWVFGAGELDSFVAERGTQVTPLTIFASQFTTVGLAGFGLLGSWAIFLGIFRLRNNGNFFGSRDGNEAFFYPMRMMFALTLCAPVIPIASPGGVDIVLTPGHMLIAGIAKQGSDWGDSVQMKSFKLMHTYNLYSEPSYDVDVQPSAVKEMFDNWQALAISATGYLYNKNPYDKLSGISATDFAQKLIEGAWRNEYSSTNSPGYYGPPSSTDEFILEILSHTKVPLIPPTDAVASAVGYIDSTDTLADSVPNNTASYERNSENWLCKIFTSTNVFCSKPQKSLVQNNSKAISVALSQAQRTAWTRIITDAMARVLAIKNDNNNGSVANTYSQGESYIQDLSIWYRDTVKLVVKNQLASSNLQQAESYFKALEEWGWMMGGTFVLRAANDFTRAQHYASAGTGKLYPTSNLSQLTTGDDLTKVVQNKIEQNKDSSGISDLNGMLGFDILSKDPSRANLYTVSSFGREIAGSGMVFLSGGAVAKVVSMISSKGKSSAKLFGYIGIALLIVGAMIGYVLPIVYAIYGLMGVFSWITFVMSAFFGITLWGAAQAAPKGEEHTSQMAGKGWNVLVFLGFYPALAVGGLAAAVTLTSVGLP</sequence>
<keyword evidence="1" id="KW-0812">Transmembrane</keyword>